<dbReference type="PANTHER" id="PTHR47380">
    <property type="entry name" value="OS02G0533000 PROTEIN"/>
    <property type="match status" value="1"/>
</dbReference>
<keyword evidence="1" id="KW-0812">Transmembrane</keyword>
<feature type="transmembrane region" description="Helical" evidence="1">
    <location>
        <begin position="336"/>
        <end position="358"/>
    </location>
</feature>
<dbReference type="InterPro" id="IPR044200">
    <property type="entry name" value="At5g03900-like"/>
</dbReference>
<evidence type="ECO:0000313" key="3">
    <source>
        <dbReference type="Proteomes" id="UP000030170"/>
    </source>
</evidence>
<dbReference type="AlphaFoldDB" id="A0A098TNZ2"/>
<accession>A0A098TNZ2</accession>
<organism evidence="2 3">
    <name type="scientific">Neosynechococcus sphagnicola sy1</name>
    <dbReference type="NCBI Taxonomy" id="1497020"/>
    <lineage>
        <taxon>Bacteria</taxon>
        <taxon>Bacillati</taxon>
        <taxon>Cyanobacteriota</taxon>
        <taxon>Cyanophyceae</taxon>
        <taxon>Neosynechococcales</taxon>
        <taxon>Neosynechococcaceae</taxon>
        <taxon>Neosynechococcus</taxon>
    </lineage>
</organism>
<dbReference type="Proteomes" id="UP000030170">
    <property type="component" value="Unassembled WGS sequence"/>
</dbReference>
<evidence type="ECO:0000313" key="2">
    <source>
        <dbReference type="EMBL" id="KGF74014.1"/>
    </source>
</evidence>
<comment type="caution">
    <text evidence="2">The sequence shown here is derived from an EMBL/GenBank/DDBJ whole genome shotgun (WGS) entry which is preliminary data.</text>
</comment>
<feature type="transmembrane region" description="Helical" evidence="1">
    <location>
        <begin position="85"/>
        <end position="118"/>
    </location>
</feature>
<dbReference type="STRING" id="1497020.DO97_00355"/>
<name>A0A098TNZ2_9CYAN</name>
<feature type="transmembrane region" description="Helical" evidence="1">
    <location>
        <begin position="297"/>
        <end position="316"/>
    </location>
</feature>
<dbReference type="RefSeq" id="WP_036530182.1">
    <property type="nucleotide sequence ID" value="NZ_JJML01000001.1"/>
</dbReference>
<sequence length="447" mass="49971">MTPNPAIMQAVQQLGGRVTVGDVATQAGLDINTTEQGLLALASDAGGNLQVAESGDLVYQFPSNFRAILRNKFWQLRLQEWGLRIWGILFYLIRISFGILLIASIAIILIAIVMLLLAASASQGNRDQEERSNRSGGSMMLPLNWISPDFFWVFYPNYGYHGHQRQRTRAHRGSGMNFLEAIFSFLFGDGNPNADLADRRWQAIAAVIRKHRGAVIAEQITPYLDTLGAGHDLEFESYMLPVLIRFQGRPEVTAEGGFIYHFPELQTTATERQSRSVATYLEEYRWEFSQASSWQKLGAAGLGGLNLVAALVLGSLLQQGDLVVAAGAFVAFVQSIYWVLLGYGVAFLAVPLLRFLWLQRRNHALEVRNSQRQQRAIALTEADDALRKKLKDAKQFASETVIHQEDAIYTTDRDLLEQEVDQSARIDEEWQRRLDQASSEPGSADPP</sequence>
<dbReference type="EMBL" id="JJML01000001">
    <property type="protein sequence ID" value="KGF74014.1"/>
    <property type="molecule type" value="Genomic_DNA"/>
</dbReference>
<keyword evidence="3" id="KW-1185">Reference proteome</keyword>
<keyword evidence="1" id="KW-0472">Membrane</keyword>
<protein>
    <submittedName>
        <fullName evidence="2">Uncharacterized protein</fullName>
    </submittedName>
</protein>
<gene>
    <name evidence="2" type="ORF">DO97_00355</name>
</gene>
<reference evidence="2 3" key="1">
    <citation type="journal article" date="2014" name="Mol. Ecol.">
        <title>Evolution of Synechococcus.</title>
        <authorList>
            <person name="Dvorak P."/>
            <person name="Casamatta D."/>
            <person name="Hasler P."/>
            <person name="Poulickova A."/>
            <person name="Ondrej V."/>
            <person name="Sanges R."/>
        </authorList>
    </citation>
    <scope>NUCLEOTIDE SEQUENCE [LARGE SCALE GENOMIC DNA]</scope>
    <source>
        <strain evidence="2 3">CAUP A 1101</strain>
    </source>
</reference>
<dbReference type="PANTHER" id="PTHR47380:SF4">
    <property type="entry name" value="OS02G0533000 PROTEIN"/>
    <property type="match status" value="1"/>
</dbReference>
<evidence type="ECO:0000256" key="1">
    <source>
        <dbReference type="SAM" id="Phobius"/>
    </source>
</evidence>
<keyword evidence="1" id="KW-1133">Transmembrane helix</keyword>
<dbReference type="OrthoDB" id="5501559at2"/>
<proteinExistence type="predicted"/>